<protein>
    <submittedName>
        <fullName evidence="2">Uncharacterized protein</fullName>
    </submittedName>
</protein>
<evidence type="ECO:0000313" key="2">
    <source>
        <dbReference type="EMBL" id="KAF8751796.1"/>
    </source>
</evidence>
<dbReference type="Proteomes" id="UP000614334">
    <property type="component" value="Unassembled WGS sequence"/>
</dbReference>
<proteinExistence type="predicted"/>
<reference evidence="2" key="1">
    <citation type="submission" date="2020-09" db="EMBL/GenBank/DDBJ databases">
        <title>Comparative genome analyses of four rice-infecting Rhizoctonia solani isolates reveal extensive enrichment of homogalacturonan modification genes.</title>
        <authorList>
            <person name="Lee D.-Y."/>
            <person name="Jeon J."/>
            <person name="Kim K.-T."/>
            <person name="Cheong K."/>
            <person name="Song H."/>
            <person name="Choi G."/>
            <person name="Ko J."/>
            <person name="Opiyo S.O."/>
            <person name="Zuo S."/>
            <person name="Madhav S."/>
            <person name="Lee Y.-H."/>
            <person name="Wang G.-L."/>
        </authorList>
    </citation>
    <scope>NUCLEOTIDE SEQUENCE</scope>
    <source>
        <strain evidence="2">AG1-IA B2</strain>
    </source>
</reference>
<name>A0A8H7I5S4_9AGAM</name>
<organism evidence="2 3">
    <name type="scientific">Rhizoctonia solani</name>
    <dbReference type="NCBI Taxonomy" id="456999"/>
    <lineage>
        <taxon>Eukaryota</taxon>
        <taxon>Fungi</taxon>
        <taxon>Dikarya</taxon>
        <taxon>Basidiomycota</taxon>
        <taxon>Agaricomycotina</taxon>
        <taxon>Agaricomycetes</taxon>
        <taxon>Cantharellales</taxon>
        <taxon>Ceratobasidiaceae</taxon>
        <taxon>Rhizoctonia</taxon>
    </lineage>
</organism>
<dbReference type="EMBL" id="JACYCF010000017">
    <property type="protein sequence ID" value="KAF8751796.1"/>
    <property type="molecule type" value="Genomic_DNA"/>
</dbReference>
<dbReference type="AlphaFoldDB" id="A0A8H7I5S4"/>
<accession>A0A8H7I5S4</accession>
<sequence length="68" mass="7368">MPNVRWNGETKDTMVPFPSLKKDERPAAAAPIKPIIAPTPVLASNSKGPAPWILMEEVLQILPAMYAG</sequence>
<evidence type="ECO:0000313" key="3">
    <source>
        <dbReference type="Proteomes" id="UP000614334"/>
    </source>
</evidence>
<gene>
    <name evidence="2" type="ORF">RHS01_08358</name>
</gene>
<comment type="caution">
    <text evidence="2">The sequence shown here is derived from an EMBL/GenBank/DDBJ whole genome shotgun (WGS) entry which is preliminary data.</text>
</comment>
<evidence type="ECO:0000256" key="1">
    <source>
        <dbReference type="SAM" id="MobiDB-lite"/>
    </source>
</evidence>
<feature type="region of interest" description="Disordered" evidence="1">
    <location>
        <begin position="1"/>
        <end position="22"/>
    </location>
</feature>